<evidence type="ECO:0000313" key="1">
    <source>
        <dbReference type="EMBL" id="CAD1574668.1"/>
    </source>
</evidence>
<name>A0A6V7LE99_9HYME</name>
<dbReference type="AlphaFoldDB" id="A0A6V7LE99"/>
<proteinExistence type="predicted"/>
<accession>A0A6V7LE99</accession>
<sequence>MCRAYDLKWKGGILDCISQPVNKPDGPVSLNFTPR</sequence>
<protein>
    <submittedName>
        <fullName evidence="1">Uncharacterized protein</fullName>
    </submittedName>
</protein>
<organism evidence="1">
    <name type="scientific">Bracon brevicornis</name>
    <dbReference type="NCBI Taxonomy" id="1563983"/>
    <lineage>
        <taxon>Eukaryota</taxon>
        <taxon>Metazoa</taxon>
        <taxon>Ecdysozoa</taxon>
        <taxon>Arthropoda</taxon>
        <taxon>Hexapoda</taxon>
        <taxon>Insecta</taxon>
        <taxon>Pterygota</taxon>
        <taxon>Neoptera</taxon>
        <taxon>Endopterygota</taxon>
        <taxon>Hymenoptera</taxon>
        <taxon>Apocrita</taxon>
        <taxon>Ichneumonoidea</taxon>
        <taxon>Braconidae</taxon>
        <taxon>Braconinae</taxon>
        <taxon>Bracon</taxon>
    </lineage>
</organism>
<reference evidence="1" key="1">
    <citation type="submission" date="2020-07" db="EMBL/GenBank/DDBJ databases">
        <authorList>
            <person name="Ferguson B K."/>
        </authorList>
    </citation>
    <scope>NUCLEOTIDE SEQUENCE</scope>
    <source>
        <strain evidence="1">L06</strain>
    </source>
</reference>
<dbReference type="EMBL" id="CADCXW020000343">
    <property type="protein sequence ID" value="CAD1574668.1"/>
    <property type="molecule type" value="Genomic_DNA"/>
</dbReference>
<gene>
    <name evidence="1" type="ORF">BBRV_LOCUS104419</name>
</gene>